<dbReference type="InterPro" id="IPR016197">
    <property type="entry name" value="Chromo-like_dom_sf"/>
</dbReference>
<evidence type="ECO:0000313" key="6">
    <source>
        <dbReference type="Proteomes" id="UP000236370"/>
    </source>
</evidence>
<dbReference type="AlphaFoldDB" id="A0A2J8PX10"/>
<dbReference type="PROSITE" id="PS50013">
    <property type="entry name" value="CHROMO_2"/>
    <property type="match status" value="1"/>
</dbReference>
<keyword evidence="2" id="KW-0539">Nucleus</keyword>
<dbReference type="SUPFAM" id="SSF54160">
    <property type="entry name" value="Chromo domain-like"/>
    <property type="match status" value="1"/>
</dbReference>
<dbReference type="InterPro" id="IPR051053">
    <property type="entry name" value="ECH/Chromodomain_protein"/>
</dbReference>
<dbReference type="InterPro" id="IPR017984">
    <property type="entry name" value="Chromo_dom_subgr"/>
</dbReference>
<sequence>MASQEFEVEAIVDKRQDKKGNTQYLVRWKGYDKQDDTWEPEQHLMKCEKCVHDFNRRQAEKQKKLTWTTTSRIFSNNARRGTSRSTKANYSKNSPKTLVTDKHHRSKNRKLFAASKNVRRKAASILSDTKNIEIINSTIETLAPDSPFDHKKTVSGFQKLEKLDPIAADQQDTVVFKVTEGKLLRDPLSRPGAEQTGIQNKTQIHPLMSQMSGSGTASMATGSATQKGIVVLIDPLAANGTTDMHTSVPRVKGGQRNMTDDSRDQPFIKKMHFTIRLTESASTYRDIVVKKEDGFTQIVLSTRSTEKNALNTEVIKEMVNALNSAAADDSKLVLFSAAGSVFCCGLDFGYFVKHLRNDRNRASLEMVDTIKNFVKTFIQFKKPIVVSVNGPAIGLGASILPLCDLVWANEKAWFQTPYTTFGQTPDGCSSITFPKMMGKASANEMLIAGRKLTAREACTKGLVSQVFLTGTFTQEVTIQIKELASYNPIVLEECKALVRCNIKLELEQANERECEVLRKIWSSAQGIESMLKIPLLGYKAALASLPERHRTIRDGALGFIVAQTLQRHTIIRDLSFSINTYVTKSTDDHSPKLNT</sequence>
<evidence type="ECO:0000313" key="5">
    <source>
        <dbReference type="EMBL" id="PNI88561.1"/>
    </source>
</evidence>
<comment type="subcellular location">
    <subcellularLocation>
        <location evidence="1">Nucleus</location>
    </subcellularLocation>
</comment>
<organism evidence="5 6">
    <name type="scientific">Pan troglodytes</name>
    <name type="common">Chimpanzee</name>
    <dbReference type="NCBI Taxonomy" id="9598"/>
    <lineage>
        <taxon>Eukaryota</taxon>
        <taxon>Metazoa</taxon>
        <taxon>Chordata</taxon>
        <taxon>Craniata</taxon>
        <taxon>Vertebrata</taxon>
        <taxon>Euteleostomi</taxon>
        <taxon>Mammalia</taxon>
        <taxon>Eutheria</taxon>
        <taxon>Euarchontoglires</taxon>
        <taxon>Primates</taxon>
        <taxon>Haplorrhini</taxon>
        <taxon>Catarrhini</taxon>
        <taxon>Hominidae</taxon>
        <taxon>Pan</taxon>
    </lineage>
</organism>
<name>A0A2J8PX10_PANTR</name>
<feature type="compositionally biased region" description="Polar residues" evidence="3">
    <location>
        <begin position="75"/>
        <end position="97"/>
    </location>
</feature>
<dbReference type="EMBL" id="NBAG03000124">
    <property type="protein sequence ID" value="PNI88561.1"/>
    <property type="molecule type" value="Genomic_DNA"/>
</dbReference>
<dbReference type="Proteomes" id="UP000236370">
    <property type="component" value="Unassembled WGS sequence"/>
</dbReference>
<dbReference type="Gene3D" id="3.90.226.10">
    <property type="entry name" value="2-enoyl-CoA Hydratase, Chain A, domain 1"/>
    <property type="match status" value="1"/>
</dbReference>
<feature type="region of interest" description="Disordered" evidence="3">
    <location>
        <begin position="75"/>
        <end position="104"/>
    </location>
</feature>
<dbReference type="InterPro" id="IPR014748">
    <property type="entry name" value="Enoyl-CoA_hydra_C"/>
</dbReference>
<dbReference type="Gene3D" id="2.40.50.40">
    <property type="match status" value="1"/>
</dbReference>
<dbReference type="CDD" id="cd06558">
    <property type="entry name" value="crotonase-like"/>
    <property type="match status" value="1"/>
</dbReference>
<dbReference type="Gene3D" id="1.10.12.10">
    <property type="entry name" value="Lyase 2-enoyl-coa Hydratase, Chain A, domain 2"/>
    <property type="match status" value="1"/>
</dbReference>
<protein>
    <submittedName>
        <fullName evidence="5">CDY1 isoform 2</fullName>
    </submittedName>
</protein>
<dbReference type="InterPro" id="IPR000953">
    <property type="entry name" value="Chromo/chromo_shadow_dom"/>
</dbReference>
<evidence type="ECO:0000256" key="3">
    <source>
        <dbReference type="SAM" id="MobiDB-lite"/>
    </source>
</evidence>
<feature type="domain" description="Chromo" evidence="4">
    <location>
        <begin position="6"/>
        <end position="66"/>
    </location>
</feature>
<feature type="region of interest" description="Disordered" evidence="3">
    <location>
        <begin position="243"/>
        <end position="263"/>
    </location>
</feature>
<dbReference type="InterPro" id="IPR023779">
    <property type="entry name" value="Chromodomain_CS"/>
</dbReference>
<evidence type="ECO:0000259" key="4">
    <source>
        <dbReference type="PROSITE" id="PS50013"/>
    </source>
</evidence>
<gene>
    <name evidence="5" type="ORF">CK820_G0052629</name>
</gene>
<evidence type="ECO:0000256" key="1">
    <source>
        <dbReference type="ARBA" id="ARBA00004123"/>
    </source>
</evidence>
<dbReference type="SUPFAM" id="SSF52096">
    <property type="entry name" value="ClpP/crotonase"/>
    <property type="match status" value="1"/>
</dbReference>
<proteinExistence type="predicted"/>
<dbReference type="SMART" id="SM00298">
    <property type="entry name" value="CHROMO"/>
    <property type="match status" value="1"/>
</dbReference>
<dbReference type="PRINTS" id="PR00504">
    <property type="entry name" value="CHROMODOMAIN"/>
</dbReference>
<accession>A0A2J8PX10</accession>
<dbReference type="Pfam" id="PF00385">
    <property type="entry name" value="Chromo"/>
    <property type="match status" value="1"/>
</dbReference>
<dbReference type="InterPro" id="IPR029045">
    <property type="entry name" value="ClpP/crotonase-like_dom_sf"/>
</dbReference>
<dbReference type="InterPro" id="IPR023780">
    <property type="entry name" value="Chromo_domain"/>
</dbReference>
<comment type="caution">
    <text evidence="5">The sequence shown here is derived from an EMBL/GenBank/DDBJ whole genome shotgun (WGS) entry which is preliminary data.</text>
</comment>
<dbReference type="PANTHER" id="PTHR43684">
    <property type="match status" value="1"/>
</dbReference>
<dbReference type="CDD" id="cd18634">
    <property type="entry name" value="CD_CDY"/>
    <property type="match status" value="1"/>
</dbReference>
<dbReference type="PANTHER" id="PTHR43684:SF6">
    <property type="entry name" value="TESTIS-SPECIFIC CHROMODOMAIN PROTEIN Y 1-RELATED"/>
    <property type="match status" value="1"/>
</dbReference>
<dbReference type="PROSITE" id="PS00598">
    <property type="entry name" value="CHROMO_1"/>
    <property type="match status" value="1"/>
</dbReference>
<dbReference type="Pfam" id="PF00378">
    <property type="entry name" value="ECH_1"/>
    <property type="match status" value="1"/>
</dbReference>
<evidence type="ECO:0000256" key="2">
    <source>
        <dbReference type="ARBA" id="ARBA00023242"/>
    </source>
</evidence>
<dbReference type="GO" id="GO:0005634">
    <property type="term" value="C:nucleus"/>
    <property type="evidence" value="ECO:0007669"/>
    <property type="project" value="UniProtKB-SubCell"/>
</dbReference>
<reference evidence="5 6" key="1">
    <citation type="submission" date="2017-12" db="EMBL/GenBank/DDBJ databases">
        <title>High-resolution comparative analysis of great ape genomes.</title>
        <authorList>
            <person name="Pollen A."/>
            <person name="Hastie A."/>
            <person name="Hormozdiari F."/>
            <person name="Dougherty M."/>
            <person name="Liu R."/>
            <person name="Chaisson M."/>
            <person name="Hoppe E."/>
            <person name="Hill C."/>
            <person name="Pang A."/>
            <person name="Hillier L."/>
            <person name="Baker C."/>
            <person name="Armstrong J."/>
            <person name="Shendure J."/>
            <person name="Paten B."/>
            <person name="Wilson R."/>
            <person name="Chao H."/>
            <person name="Schneider V."/>
            <person name="Ventura M."/>
            <person name="Kronenberg Z."/>
            <person name="Murali S."/>
            <person name="Gordon D."/>
            <person name="Cantsilieris S."/>
            <person name="Munson K."/>
            <person name="Nelson B."/>
            <person name="Raja A."/>
            <person name="Underwood J."/>
            <person name="Diekhans M."/>
            <person name="Fiddes I."/>
            <person name="Haussler D."/>
            <person name="Eichler E."/>
        </authorList>
    </citation>
    <scope>NUCLEOTIDE SEQUENCE [LARGE SCALE GENOMIC DNA]</scope>
    <source>
        <strain evidence="5">Yerkes chimp pedigree #C0471</strain>
    </source>
</reference>
<dbReference type="FunFam" id="3.90.226.10:FF:000012">
    <property type="entry name" value="Chromodomain Y-like protein 2"/>
    <property type="match status" value="1"/>
</dbReference>
<dbReference type="InterPro" id="IPR001753">
    <property type="entry name" value="Enoyl-CoA_hydra/iso"/>
</dbReference>
<dbReference type="STRING" id="9598.ENSPTRP00000060996"/>